<evidence type="ECO:0000256" key="2">
    <source>
        <dbReference type="ARBA" id="ARBA00022448"/>
    </source>
</evidence>
<feature type="transmembrane region" description="Helical" evidence="7">
    <location>
        <begin position="100"/>
        <end position="121"/>
    </location>
</feature>
<comment type="subcellular location">
    <subcellularLocation>
        <location evidence="7">Cell membrane</location>
        <topology evidence="7">Multi-pass membrane protein</topology>
    </subcellularLocation>
    <subcellularLocation>
        <location evidence="1">Membrane</location>
        <topology evidence="1">Multi-pass membrane protein</topology>
    </subcellularLocation>
</comment>
<dbReference type="Pfam" id="PF01794">
    <property type="entry name" value="Ferric_reduct"/>
    <property type="match status" value="1"/>
</dbReference>
<protein>
    <recommendedName>
        <fullName evidence="7">Protein-methionine-sulfoxide reductase heme-binding subunit MsrQ</fullName>
    </recommendedName>
    <alternativeName>
        <fullName evidence="7">Flavocytochrome MsrQ</fullName>
    </alternativeName>
</protein>
<dbReference type="GO" id="GO:0010181">
    <property type="term" value="F:FMN binding"/>
    <property type="evidence" value="ECO:0007669"/>
    <property type="project" value="UniProtKB-UniRule"/>
</dbReference>
<reference evidence="9 10" key="1">
    <citation type="journal article" date="2018" name="Environ. Microbiol.">
        <title>Isolation and genomic characterization of Novimethylophilus kurashikiensis gen. nov. sp. nov., a new lanthanide-dependent methylotrophic species of Methylophilaceae.</title>
        <authorList>
            <person name="Lv H."/>
            <person name="Sahin N."/>
            <person name="Tani A."/>
        </authorList>
    </citation>
    <scope>NUCLEOTIDE SEQUENCE [LARGE SCALE GENOMIC DNA]</scope>
    <source>
        <strain evidence="9 10">La2-4</strain>
    </source>
</reference>
<keyword evidence="2 7" id="KW-0813">Transport</keyword>
<accession>A0A2R5F2Z4</accession>
<evidence type="ECO:0000256" key="6">
    <source>
        <dbReference type="ARBA" id="ARBA00023136"/>
    </source>
</evidence>
<dbReference type="InterPro" id="IPR013130">
    <property type="entry name" value="Fe3_Rdtase_TM_dom"/>
</dbReference>
<keyword evidence="7" id="KW-0249">Electron transport</keyword>
<evidence type="ECO:0000256" key="5">
    <source>
        <dbReference type="ARBA" id="ARBA00023004"/>
    </source>
</evidence>
<feature type="transmembrane region" description="Helical" evidence="7">
    <location>
        <begin position="141"/>
        <end position="161"/>
    </location>
</feature>
<feature type="transmembrane region" description="Helical" evidence="7">
    <location>
        <begin position="68"/>
        <end position="88"/>
    </location>
</feature>
<dbReference type="PANTHER" id="PTHR36964">
    <property type="entry name" value="PROTEIN-METHIONINE-SULFOXIDE REDUCTASE HEME-BINDING SUBUNIT MSRQ"/>
    <property type="match status" value="1"/>
</dbReference>
<comment type="similarity">
    <text evidence="7">Belongs to the MsrQ family.</text>
</comment>
<keyword evidence="4 7" id="KW-1133">Transmembrane helix</keyword>
<feature type="transmembrane region" description="Helical" evidence="7">
    <location>
        <begin position="37"/>
        <end position="56"/>
    </location>
</feature>
<sequence length="223" mass="25233">MGQSAALGRGEGRKAESKPKPGIWVKVSAQQIKRIKATVFLLALLPLVRLVVLGFMDNLGANPVEFVIHSNGTWALTFLMITLAITPLRKITGLNWLVALRRLLGLYAFFYAVLHFLSYVWLDQWFDWASITKDVAKHRYVLVGFAAFLCLIPLAATSNNAMMRRLGGNWQKLHRLVYPIAILGVTHYWWLVKKDLTQPIVYAMVLALLLACRAVFRKKGVDR</sequence>
<evidence type="ECO:0000313" key="9">
    <source>
        <dbReference type="EMBL" id="GBG12755.1"/>
    </source>
</evidence>
<evidence type="ECO:0000256" key="7">
    <source>
        <dbReference type="HAMAP-Rule" id="MF_01207"/>
    </source>
</evidence>
<dbReference type="AlphaFoldDB" id="A0A2R5F2Z4"/>
<name>A0A2R5F2Z4_9PROT</name>
<organism evidence="9 10">
    <name type="scientific">Novimethylophilus kurashikiensis</name>
    <dbReference type="NCBI Taxonomy" id="1825523"/>
    <lineage>
        <taxon>Bacteria</taxon>
        <taxon>Pseudomonadati</taxon>
        <taxon>Pseudomonadota</taxon>
        <taxon>Betaproteobacteria</taxon>
        <taxon>Nitrosomonadales</taxon>
        <taxon>Methylophilaceae</taxon>
        <taxon>Novimethylophilus</taxon>
    </lineage>
</organism>
<evidence type="ECO:0000256" key="1">
    <source>
        <dbReference type="ARBA" id="ARBA00004141"/>
    </source>
</evidence>
<proteinExistence type="inferred from homology"/>
<dbReference type="InterPro" id="IPR022837">
    <property type="entry name" value="MsrQ-like"/>
</dbReference>
<evidence type="ECO:0000256" key="4">
    <source>
        <dbReference type="ARBA" id="ARBA00022989"/>
    </source>
</evidence>
<comment type="cofactor">
    <cofactor evidence="7">
        <name>FMN</name>
        <dbReference type="ChEBI" id="CHEBI:58210"/>
    </cofactor>
    <text evidence="7">Binds 1 FMN per subunit.</text>
</comment>
<dbReference type="Proteomes" id="UP000245081">
    <property type="component" value="Unassembled WGS sequence"/>
</dbReference>
<feature type="domain" description="Ferric oxidoreductase" evidence="8">
    <location>
        <begin position="72"/>
        <end position="185"/>
    </location>
</feature>
<dbReference type="GO" id="GO:0046872">
    <property type="term" value="F:metal ion binding"/>
    <property type="evidence" value="ECO:0007669"/>
    <property type="project" value="UniProtKB-KW"/>
</dbReference>
<evidence type="ECO:0000256" key="3">
    <source>
        <dbReference type="ARBA" id="ARBA00022692"/>
    </source>
</evidence>
<dbReference type="GO" id="GO:0005886">
    <property type="term" value="C:plasma membrane"/>
    <property type="evidence" value="ECO:0007669"/>
    <property type="project" value="UniProtKB-SubCell"/>
</dbReference>
<dbReference type="GO" id="GO:0009055">
    <property type="term" value="F:electron transfer activity"/>
    <property type="evidence" value="ECO:0007669"/>
    <property type="project" value="UniProtKB-UniRule"/>
</dbReference>
<dbReference type="GO" id="GO:0030091">
    <property type="term" value="P:protein repair"/>
    <property type="evidence" value="ECO:0007669"/>
    <property type="project" value="UniProtKB-UniRule"/>
</dbReference>
<feature type="transmembrane region" description="Helical" evidence="7">
    <location>
        <begin position="196"/>
        <end position="216"/>
    </location>
</feature>
<keyword evidence="5 7" id="KW-0408">Iron</keyword>
<dbReference type="EMBL" id="BDOQ01000002">
    <property type="protein sequence ID" value="GBG12755.1"/>
    <property type="molecule type" value="Genomic_DNA"/>
</dbReference>
<dbReference type="GO" id="GO:0020037">
    <property type="term" value="F:heme binding"/>
    <property type="evidence" value="ECO:0007669"/>
    <property type="project" value="UniProtKB-UniRule"/>
</dbReference>
<comment type="caution">
    <text evidence="9">The sequence shown here is derived from an EMBL/GenBank/DDBJ whole genome shotgun (WGS) entry which is preliminary data.</text>
</comment>
<feature type="transmembrane region" description="Helical" evidence="7">
    <location>
        <begin position="173"/>
        <end position="190"/>
    </location>
</feature>
<keyword evidence="7" id="KW-1003">Cell membrane</keyword>
<comment type="cofactor">
    <cofactor evidence="7">
        <name>heme b</name>
        <dbReference type="ChEBI" id="CHEBI:60344"/>
    </cofactor>
    <text evidence="7">Binds 1 heme b (iron(II)-protoporphyrin IX) group per subunit.</text>
</comment>
<dbReference type="PANTHER" id="PTHR36964:SF1">
    <property type="entry name" value="PROTEIN-METHIONINE-SULFOXIDE REDUCTASE HEME-BINDING SUBUNIT MSRQ"/>
    <property type="match status" value="1"/>
</dbReference>
<dbReference type="RefSeq" id="WP_109013988.1">
    <property type="nucleotide sequence ID" value="NZ_BDOQ01000002.1"/>
</dbReference>
<evidence type="ECO:0000259" key="8">
    <source>
        <dbReference type="Pfam" id="PF01794"/>
    </source>
</evidence>
<evidence type="ECO:0000313" key="10">
    <source>
        <dbReference type="Proteomes" id="UP000245081"/>
    </source>
</evidence>
<keyword evidence="7" id="KW-0349">Heme</keyword>
<comment type="function">
    <text evidence="7">Part of the MsrPQ system that repairs oxidized periplasmic proteins containing methionine sulfoxide residues (Met-O), using respiratory chain electrons. Thus protects these proteins from oxidative-stress damage caused by reactive species of oxygen and chlorine generated by the host defense mechanisms. MsrPQ is essential for the maintenance of envelope integrity under bleach stress, rescuing a wide series of structurally unrelated periplasmic proteins from methionine oxidation. MsrQ provides electrons for reduction to the reductase catalytic subunit MsrP, using the quinone pool of the respiratory chain.</text>
</comment>
<gene>
    <name evidence="7 9" type="primary">msrQ</name>
    <name evidence="9" type="ORF">NMK_0287</name>
</gene>
<keyword evidence="6 7" id="KW-0472">Membrane</keyword>
<keyword evidence="7" id="KW-0285">Flavoprotein</keyword>
<comment type="subunit">
    <text evidence="7">Heterodimer of a catalytic subunit (MsrP) and a heme-binding subunit (MsrQ).</text>
</comment>
<dbReference type="GO" id="GO:0016679">
    <property type="term" value="F:oxidoreductase activity, acting on diphenols and related substances as donors"/>
    <property type="evidence" value="ECO:0007669"/>
    <property type="project" value="TreeGrafter"/>
</dbReference>
<dbReference type="HAMAP" id="MF_01207">
    <property type="entry name" value="MsrQ"/>
    <property type="match status" value="1"/>
</dbReference>
<dbReference type="OrthoDB" id="9788328at2"/>
<keyword evidence="7" id="KW-0479">Metal-binding</keyword>
<keyword evidence="3 7" id="KW-0812">Transmembrane</keyword>
<keyword evidence="7" id="KW-0288">FMN</keyword>
<keyword evidence="10" id="KW-1185">Reference proteome</keyword>